<dbReference type="EMBL" id="QZEV01000031">
    <property type="protein sequence ID" value="RJL05105.1"/>
    <property type="molecule type" value="Genomic_DNA"/>
</dbReference>
<keyword evidence="10" id="KW-1185">Reference proteome</keyword>
<comment type="caution">
    <text evidence="2">The sequence shown here is derived from an EMBL/GenBank/DDBJ whole genome shotgun (WGS) entry which is preliminary data.</text>
</comment>
<evidence type="ECO:0000313" key="10">
    <source>
        <dbReference type="Proteomes" id="UP000285530"/>
    </source>
</evidence>
<dbReference type="EMBL" id="QZEV01000196">
    <property type="protein sequence ID" value="RJK94503.1"/>
    <property type="molecule type" value="Genomic_DNA"/>
</dbReference>
<dbReference type="EMBL" id="QZEV01000074">
    <property type="protein sequence ID" value="RJL00914.1"/>
    <property type="molecule type" value="Genomic_DNA"/>
</dbReference>
<accession>A0A418ZR22</accession>
<dbReference type="EMBL" id="QZEV01000060">
    <property type="protein sequence ID" value="RJL01940.1"/>
    <property type="molecule type" value="Genomic_DNA"/>
</dbReference>
<dbReference type="EMBL" id="QZEV01000130">
    <property type="protein sequence ID" value="RJK97420.1"/>
    <property type="molecule type" value="Genomic_DNA"/>
</dbReference>
<dbReference type="EMBL" id="QZEV01000062">
    <property type="protein sequence ID" value="RJL01871.1"/>
    <property type="molecule type" value="Genomic_DNA"/>
</dbReference>
<evidence type="ECO:0000313" key="4">
    <source>
        <dbReference type="EMBL" id="RJL00914.1"/>
    </source>
</evidence>
<reference evidence="2 10" key="1">
    <citation type="submission" date="2018-09" db="EMBL/GenBank/DDBJ databases">
        <title>Paracoccus onubensis nov. sp. a moderate halophilic bacterium isolated from Gruta de las Maravillas (Aracena, Spain).</title>
        <authorList>
            <person name="Jurado V."/>
            <person name="Gutierrez-Patricio S."/>
            <person name="Gonzalez-Pimentel J.L."/>
            <person name="Laiz L."/>
            <person name="Saiz-Jimenez C."/>
        </authorList>
    </citation>
    <scope>NUCLEOTIDE SEQUENCE [LARGE SCALE GENOMIC DNA]</scope>
    <source>
        <strain evidence="2 10">DSM 19484</strain>
    </source>
</reference>
<organism evidence="2 10">
    <name type="scientific">Paracoccus aestuarii</name>
    <dbReference type="NCBI Taxonomy" id="453842"/>
    <lineage>
        <taxon>Bacteria</taxon>
        <taxon>Pseudomonadati</taxon>
        <taxon>Pseudomonadota</taxon>
        <taxon>Alphaproteobacteria</taxon>
        <taxon>Rhodobacterales</taxon>
        <taxon>Paracoccaceae</taxon>
        <taxon>Paracoccus</taxon>
    </lineage>
</organism>
<dbReference type="Proteomes" id="UP000285530">
    <property type="component" value="Unassembled WGS sequence"/>
</dbReference>
<evidence type="ECO:0000313" key="6">
    <source>
        <dbReference type="EMBL" id="RJL01940.1"/>
    </source>
</evidence>
<gene>
    <name evidence="9" type="ORF">D3P06_02165</name>
    <name evidence="8" type="ORF">D3P06_03560</name>
    <name evidence="7" type="ORF">D3P06_08230</name>
    <name evidence="6" type="ORF">D3P06_11755</name>
    <name evidence="5" type="ORF">D3P06_11845</name>
    <name evidence="4" type="ORF">D3P06_12960</name>
    <name evidence="3" type="ORF">D3P06_15010</name>
    <name evidence="2" type="ORF">D3P06_16480</name>
    <name evidence="1" type="ORF">D3P06_18615</name>
</gene>
<dbReference type="AlphaFoldDB" id="A0A418ZR22"/>
<proteinExistence type="predicted"/>
<evidence type="ECO:0000313" key="3">
    <source>
        <dbReference type="EMBL" id="RJK99085.1"/>
    </source>
</evidence>
<sequence>YNFARRLKTLSGVTPYEYICKVWTSEPDRFIVNPIHQMPGLNT</sequence>
<evidence type="ECO:0000313" key="1">
    <source>
        <dbReference type="EMBL" id="RJK94503.1"/>
    </source>
</evidence>
<evidence type="ECO:0000313" key="5">
    <source>
        <dbReference type="EMBL" id="RJL01871.1"/>
    </source>
</evidence>
<protein>
    <submittedName>
        <fullName evidence="2">IS481 family transposase</fullName>
    </submittedName>
</protein>
<evidence type="ECO:0000313" key="9">
    <source>
        <dbReference type="EMBL" id="RJL06821.1"/>
    </source>
</evidence>
<evidence type="ECO:0000313" key="2">
    <source>
        <dbReference type="EMBL" id="RJK97420.1"/>
    </source>
</evidence>
<evidence type="ECO:0000313" key="7">
    <source>
        <dbReference type="EMBL" id="RJL05105.1"/>
    </source>
</evidence>
<feature type="non-terminal residue" evidence="2">
    <location>
        <position position="1"/>
    </location>
</feature>
<name>A0A418ZR22_9RHOB</name>
<dbReference type="EMBL" id="QZEV01000005">
    <property type="protein sequence ID" value="RJL06821.1"/>
    <property type="molecule type" value="Genomic_DNA"/>
</dbReference>
<dbReference type="EMBL" id="QZEV01000101">
    <property type="protein sequence ID" value="RJK99085.1"/>
    <property type="molecule type" value="Genomic_DNA"/>
</dbReference>
<dbReference type="EMBL" id="QZEV01000009">
    <property type="protein sequence ID" value="RJL06411.1"/>
    <property type="molecule type" value="Genomic_DNA"/>
</dbReference>
<evidence type="ECO:0000313" key="8">
    <source>
        <dbReference type="EMBL" id="RJL06411.1"/>
    </source>
</evidence>